<feature type="compositionally biased region" description="Acidic residues" evidence="1">
    <location>
        <begin position="82"/>
        <end position="91"/>
    </location>
</feature>
<evidence type="ECO:0000313" key="3">
    <source>
        <dbReference type="Proteomes" id="UP000054538"/>
    </source>
</evidence>
<keyword evidence="3" id="KW-1185">Reference proteome</keyword>
<name>A0A0D0D557_9AGAM</name>
<dbReference type="AlphaFoldDB" id="A0A0D0D557"/>
<reference evidence="2 3" key="1">
    <citation type="submission" date="2014-04" db="EMBL/GenBank/DDBJ databases">
        <authorList>
            <consortium name="DOE Joint Genome Institute"/>
            <person name="Kuo A."/>
            <person name="Kohler A."/>
            <person name="Jargeat P."/>
            <person name="Nagy L.G."/>
            <person name="Floudas D."/>
            <person name="Copeland A."/>
            <person name="Barry K.W."/>
            <person name="Cichocki N."/>
            <person name="Veneault-Fourrey C."/>
            <person name="LaButti K."/>
            <person name="Lindquist E.A."/>
            <person name="Lipzen A."/>
            <person name="Lundell T."/>
            <person name="Morin E."/>
            <person name="Murat C."/>
            <person name="Sun H."/>
            <person name="Tunlid A."/>
            <person name="Henrissat B."/>
            <person name="Grigoriev I.V."/>
            <person name="Hibbett D.S."/>
            <person name="Martin F."/>
            <person name="Nordberg H.P."/>
            <person name="Cantor M.N."/>
            <person name="Hua S.X."/>
        </authorList>
    </citation>
    <scope>NUCLEOTIDE SEQUENCE [LARGE SCALE GENOMIC DNA]</scope>
    <source>
        <strain evidence="2 3">Ve08.2h10</strain>
    </source>
</reference>
<dbReference type="Proteomes" id="UP000054538">
    <property type="component" value="Unassembled WGS sequence"/>
</dbReference>
<dbReference type="InParanoid" id="A0A0D0D557"/>
<dbReference type="HOGENOM" id="CLU_2210818_0_0_1"/>
<reference evidence="3" key="2">
    <citation type="submission" date="2015-01" db="EMBL/GenBank/DDBJ databases">
        <title>Evolutionary Origins and Diversification of the Mycorrhizal Mutualists.</title>
        <authorList>
            <consortium name="DOE Joint Genome Institute"/>
            <consortium name="Mycorrhizal Genomics Consortium"/>
            <person name="Kohler A."/>
            <person name="Kuo A."/>
            <person name="Nagy L.G."/>
            <person name="Floudas D."/>
            <person name="Copeland A."/>
            <person name="Barry K.W."/>
            <person name="Cichocki N."/>
            <person name="Veneault-Fourrey C."/>
            <person name="LaButti K."/>
            <person name="Lindquist E.A."/>
            <person name="Lipzen A."/>
            <person name="Lundell T."/>
            <person name="Morin E."/>
            <person name="Murat C."/>
            <person name="Riley R."/>
            <person name="Ohm R."/>
            <person name="Sun H."/>
            <person name="Tunlid A."/>
            <person name="Henrissat B."/>
            <person name="Grigoriev I.V."/>
            <person name="Hibbett D.S."/>
            <person name="Martin F."/>
        </authorList>
    </citation>
    <scope>NUCLEOTIDE SEQUENCE [LARGE SCALE GENOMIC DNA]</scope>
    <source>
        <strain evidence="3">Ve08.2h10</strain>
    </source>
</reference>
<gene>
    <name evidence="2" type="ORF">PAXRUDRAFT_16689</name>
</gene>
<accession>A0A0D0D557</accession>
<proteinExistence type="predicted"/>
<dbReference type="EMBL" id="KN826478">
    <property type="protein sequence ID" value="KIK78776.1"/>
    <property type="molecule type" value="Genomic_DNA"/>
</dbReference>
<evidence type="ECO:0000256" key="1">
    <source>
        <dbReference type="SAM" id="MobiDB-lite"/>
    </source>
</evidence>
<protein>
    <submittedName>
        <fullName evidence="2">Uncharacterized protein</fullName>
    </submittedName>
</protein>
<feature type="compositionally biased region" description="Pro residues" evidence="1">
    <location>
        <begin position="32"/>
        <end position="41"/>
    </location>
</feature>
<evidence type="ECO:0000313" key="2">
    <source>
        <dbReference type="EMBL" id="KIK78776.1"/>
    </source>
</evidence>
<sequence length="107" mass="11413">MQLLALIQLKSFPSATTTLDSLAATPATSQGVPPPSVPPSTPLSVPELPQVIPPPVELPSSVVGQAKGKQHADELPQLWDSDNVDMDMGGEEDLYNKDVVDVDTNYY</sequence>
<organism evidence="2 3">
    <name type="scientific">Paxillus rubicundulus Ve08.2h10</name>
    <dbReference type="NCBI Taxonomy" id="930991"/>
    <lineage>
        <taxon>Eukaryota</taxon>
        <taxon>Fungi</taxon>
        <taxon>Dikarya</taxon>
        <taxon>Basidiomycota</taxon>
        <taxon>Agaricomycotina</taxon>
        <taxon>Agaricomycetes</taxon>
        <taxon>Agaricomycetidae</taxon>
        <taxon>Boletales</taxon>
        <taxon>Paxilineae</taxon>
        <taxon>Paxillaceae</taxon>
        <taxon>Paxillus</taxon>
    </lineage>
</organism>
<feature type="region of interest" description="Disordered" evidence="1">
    <location>
        <begin position="23"/>
        <end position="91"/>
    </location>
</feature>